<feature type="non-terminal residue" evidence="2">
    <location>
        <position position="1"/>
    </location>
</feature>
<keyword evidence="3" id="KW-1185">Reference proteome</keyword>
<evidence type="ECO:0000256" key="1">
    <source>
        <dbReference type="SAM" id="Phobius"/>
    </source>
</evidence>
<name>A0A5J9W683_9POAL</name>
<protein>
    <submittedName>
        <fullName evidence="2">Uncharacterized protein</fullName>
    </submittedName>
</protein>
<dbReference type="AlphaFoldDB" id="A0A5J9W683"/>
<accession>A0A5J9W683</accession>
<keyword evidence="1" id="KW-1133">Transmembrane helix</keyword>
<comment type="caution">
    <text evidence="2">The sequence shown here is derived from an EMBL/GenBank/DDBJ whole genome shotgun (WGS) entry which is preliminary data.</text>
</comment>
<gene>
    <name evidence="2" type="ORF">EJB05_09956</name>
</gene>
<proteinExistence type="predicted"/>
<dbReference type="Proteomes" id="UP000324897">
    <property type="component" value="Unassembled WGS sequence"/>
</dbReference>
<dbReference type="Gramene" id="TVU43481">
    <property type="protein sequence ID" value="TVU43481"/>
    <property type="gene ID" value="EJB05_09956"/>
</dbReference>
<evidence type="ECO:0000313" key="3">
    <source>
        <dbReference type="Proteomes" id="UP000324897"/>
    </source>
</evidence>
<sequence>MEAIDCLKPDARVLRLDDMTPVASSSARRHTCCTAAPPPLVLLPTANQPWAPDSAAPASAPPPLRRPSPLLLLLPRPYLCIGGERLSICTSSLSSKLFLPEALAYLLENIFSMQSTPRHLDSAVEVSLKLQFNATDHLPSITHNDVMGGTGRRGEPYVVRASPPPDLASPPENVTQHDLQRALPAASVEEAPRIHARRGVRIDASAASWIFLLLAGGISQLSWLATISSELSSVFDNTSCTWPIPAPTPS</sequence>
<feature type="transmembrane region" description="Helical" evidence="1">
    <location>
        <begin position="206"/>
        <end position="225"/>
    </location>
</feature>
<keyword evidence="1" id="KW-0472">Membrane</keyword>
<organism evidence="2 3">
    <name type="scientific">Eragrostis curvula</name>
    <name type="common">weeping love grass</name>
    <dbReference type="NCBI Taxonomy" id="38414"/>
    <lineage>
        <taxon>Eukaryota</taxon>
        <taxon>Viridiplantae</taxon>
        <taxon>Streptophyta</taxon>
        <taxon>Embryophyta</taxon>
        <taxon>Tracheophyta</taxon>
        <taxon>Spermatophyta</taxon>
        <taxon>Magnoliopsida</taxon>
        <taxon>Liliopsida</taxon>
        <taxon>Poales</taxon>
        <taxon>Poaceae</taxon>
        <taxon>PACMAD clade</taxon>
        <taxon>Chloridoideae</taxon>
        <taxon>Eragrostideae</taxon>
        <taxon>Eragrostidinae</taxon>
        <taxon>Eragrostis</taxon>
    </lineage>
</organism>
<evidence type="ECO:0000313" key="2">
    <source>
        <dbReference type="EMBL" id="TVU43481.1"/>
    </source>
</evidence>
<dbReference type="EMBL" id="RWGY01000005">
    <property type="protein sequence ID" value="TVU43481.1"/>
    <property type="molecule type" value="Genomic_DNA"/>
</dbReference>
<keyword evidence="1" id="KW-0812">Transmembrane</keyword>
<reference evidence="2 3" key="1">
    <citation type="journal article" date="2019" name="Sci. Rep.">
        <title>A high-quality genome of Eragrostis curvula grass provides insights into Poaceae evolution and supports new strategies to enhance forage quality.</title>
        <authorList>
            <person name="Carballo J."/>
            <person name="Santos B.A.C.M."/>
            <person name="Zappacosta D."/>
            <person name="Garbus I."/>
            <person name="Selva J.P."/>
            <person name="Gallo C.A."/>
            <person name="Diaz A."/>
            <person name="Albertini E."/>
            <person name="Caccamo M."/>
            <person name="Echenique V."/>
        </authorList>
    </citation>
    <scope>NUCLEOTIDE SEQUENCE [LARGE SCALE GENOMIC DNA]</scope>
    <source>
        <strain evidence="3">cv. Victoria</strain>
        <tissue evidence="2">Leaf</tissue>
    </source>
</reference>